<protein>
    <submittedName>
        <fullName evidence="1">Uncharacterized protein</fullName>
    </submittedName>
</protein>
<gene>
    <name evidence="1" type="ORF">ACH4OY_11000</name>
</gene>
<accession>A0ABW7SHQ3</accession>
<reference evidence="1 2" key="1">
    <citation type="submission" date="2024-10" db="EMBL/GenBank/DDBJ databases">
        <title>The Natural Products Discovery Center: Release of the First 8490 Sequenced Strains for Exploring Actinobacteria Biosynthetic Diversity.</title>
        <authorList>
            <person name="Kalkreuter E."/>
            <person name="Kautsar S.A."/>
            <person name="Yang D."/>
            <person name="Bader C.D."/>
            <person name="Teijaro C.N."/>
            <person name="Fluegel L."/>
            <person name="Davis C.M."/>
            <person name="Simpson J.R."/>
            <person name="Lauterbach L."/>
            <person name="Steele A.D."/>
            <person name="Gui C."/>
            <person name="Meng S."/>
            <person name="Li G."/>
            <person name="Viehrig K."/>
            <person name="Ye F."/>
            <person name="Su P."/>
            <person name="Kiefer A.F."/>
            <person name="Nichols A."/>
            <person name="Cepeda A.J."/>
            <person name="Yan W."/>
            <person name="Fan B."/>
            <person name="Jiang Y."/>
            <person name="Adhikari A."/>
            <person name="Zheng C.-J."/>
            <person name="Schuster L."/>
            <person name="Cowan T.M."/>
            <person name="Smanski M.J."/>
            <person name="Chevrette M.G."/>
            <person name="De Carvalho L.P.S."/>
            <person name="Shen B."/>
        </authorList>
    </citation>
    <scope>NUCLEOTIDE SEQUENCE [LARGE SCALE GENOMIC DNA]</scope>
    <source>
        <strain evidence="1 2">NPDC021253</strain>
    </source>
</reference>
<proteinExistence type="predicted"/>
<dbReference type="RefSeq" id="WP_396678440.1">
    <property type="nucleotide sequence ID" value="NZ_JBIRPU010000005.1"/>
</dbReference>
<evidence type="ECO:0000313" key="1">
    <source>
        <dbReference type="EMBL" id="MFI0793213.1"/>
    </source>
</evidence>
<evidence type="ECO:0000313" key="2">
    <source>
        <dbReference type="Proteomes" id="UP001611075"/>
    </source>
</evidence>
<dbReference type="Proteomes" id="UP001611075">
    <property type="component" value="Unassembled WGS sequence"/>
</dbReference>
<name>A0ABW7SHQ3_9ACTN</name>
<dbReference type="EMBL" id="JBIRPU010000005">
    <property type="protein sequence ID" value="MFI0793213.1"/>
    <property type="molecule type" value="Genomic_DNA"/>
</dbReference>
<organism evidence="1 2">
    <name type="scientific">Micromonospora rubida</name>
    <dbReference type="NCBI Taxonomy" id="2697657"/>
    <lineage>
        <taxon>Bacteria</taxon>
        <taxon>Bacillati</taxon>
        <taxon>Actinomycetota</taxon>
        <taxon>Actinomycetes</taxon>
        <taxon>Micromonosporales</taxon>
        <taxon>Micromonosporaceae</taxon>
        <taxon>Micromonospora</taxon>
    </lineage>
</organism>
<comment type="caution">
    <text evidence="1">The sequence shown here is derived from an EMBL/GenBank/DDBJ whole genome shotgun (WGS) entry which is preliminary data.</text>
</comment>
<sequence>MHVGDPADRPEPGFTRPGQVPLIATRVEWREMPHPDRTANRYDVIGTLLAAGIDAARIHMYYDHEDGGAYWVVTLDDGRAAVLTDDTEEYVGHMEGPWPFKAMFLSPDGVRTKIDFSVDKLKAAIVTWCAEAVGPR</sequence>
<keyword evidence="2" id="KW-1185">Reference proteome</keyword>